<protein>
    <submittedName>
        <fullName evidence="2">Phage replication-related protein YjqB (UPF0714/DUF867 family)</fullName>
    </submittedName>
</protein>
<gene>
    <name evidence="2" type="ORF">J2S42_000967</name>
</gene>
<dbReference type="InterPro" id="IPR038128">
    <property type="entry name" value="Gamma_PGA_hydro_sf"/>
</dbReference>
<sequence>MAVPDGGEQWTSCTAVPFSPRSACWPRHRSRSRPALAPRRRPTASCRTSTSTRKLAAVEHVDWTRRYRRHAAAHGGTAAYPDTTILALHGGGIEPGTSELAVAIAGYRPSDDTPLSGPLYDHWFFEGLRPPGGSNAELHVTSTHCDDPVARSLAGGARRTVSLHGCTAGQAGQPAGTAAVLVGGLDLDLKAKLRHRFGLAGITHVDASTVDGLAGTDPDNIANRTCTGTGTQLELTTELRDRMFTENTGARRKHTTTALFDAFVTAARLALTD</sequence>
<dbReference type="Pfam" id="PF05908">
    <property type="entry name" value="Gamma_PGA_hydro"/>
    <property type="match status" value="1"/>
</dbReference>
<dbReference type="EMBL" id="JAUSUZ010000001">
    <property type="protein sequence ID" value="MDQ0364298.1"/>
    <property type="molecule type" value="Genomic_DNA"/>
</dbReference>
<feature type="compositionally biased region" description="Basic residues" evidence="1">
    <location>
        <begin position="27"/>
        <end position="42"/>
    </location>
</feature>
<accession>A0AAE3VUL4</accession>
<dbReference type="RefSeq" id="WP_307235595.1">
    <property type="nucleotide sequence ID" value="NZ_JAUSUZ010000001.1"/>
</dbReference>
<feature type="region of interest" description="Disordered" evidence="1">
    <location>
        <begin position="27"/>
        <end position="49"/>
    </location>
</feature>
<evidence type="ECO:0000256" key="1">
    <source>
        <dbReference type="SAM" id="MobiDB-lite"/>
    </source>
</evidence>
<evidence type="ECO:0000313" key="3">
    <source>
        <dbReference type="Proteomes" id="UP001240236"/>
    </source>
</evidence>
<name>A0AAE3VUL4_9ACTN</name>
<comment type="caution">
    <text evidence="2">The sequence shown here is derived from an EMBL/GenBank/DDBJ whole genome shotgun (WGS) entry which is preliminary data.</text>
</comment>
<keyword evidence="3" id="KW-1185">Reference proteome</keyword>
<dbReference type="Proteomes" id="UP001240236">
    <property type="component" value="Unassembled WGS sequence"/>
</dbReference>
<dbReference type="AlphaFoldDB" id="A0AAE3VUL4"/>
<dbReference type="InterPro" id="IPR008585">
    <property type="entry name" value="Gamma_PGA_hydro"/>
</dbReference>
<proteinExistence type="predicted"/>
<organism evidence="2 3">
    <name type="scientific">Catenuloplanes indicus</name>
    <dbReference type="NCBI Taxonomy" id="137267"/>
    <lineage>
        <taxon>Bacteria</taxon>
        <taxon>Bacillati</taxon>
        <taxon>Actinomycetota</taxon>
        <taxon>Actinomycetes</taxon>
        <taxon>Micromonosporales</taxon>
        <taxon>Micromonosporaceae</taxon>
        <taxon>Catenuloplanes</taxon>
    </lineage>
</organism>
<evidence type="ECO:0000313" key="2">
    <source>
        <dbReference type="EMBL" id="MDQ0364298.1"/>
    </source>
</evidence>
<reference evidence="2 3" key="1">
    <citation type="submission" date="2023-07" db="EMBL/GenBank/DDBJ databases">
        <title>Sequencing the genomes of 1000 actinobacteria strains.</title>
        <authorList>
            <person name="Klenk H.-P."/>
        </authorList>
    </citation>
    <scope>NUCLEOTIDE SEQUENCE [LARGE SCALE GENOMIC DNA]</scope>
    <source>
        <strain evidence="2 3">DSM 44709</strain>
    </source>
</reference>
<dbReference type="Gene3D" id="3.40.630.100">
    <property type="entry name" value="Poly-gamma-glutamate hydrolase, zinc-binding motif"/>
    <property type="match status" value="1"/>
</dbReference>